<protein>
    <submittedName>
        <fullName evidence="4">TetR family transcriptional regulator</fullName>
    </submittedName>
</protein>
<feature type="DNA-binding region" description="H-T-H motif" evidence="2">
    <location>
        <begin position="28"/>
        <end position="47"/>
    </location>
</feature>
<dbReference type="InterPro" id="IPR001647">
    <property type="entry name" value="HTH_TetR"/>
</dbReference>
<sequence length="191" mass="21175">MVRNEARRAALLDAAIDVLAEEGARGLTYRAIDAKAEVPAGTASNYFASREDLMSEVMTRVFQRLQPSDATVAERLALPRDKALSVQFMHDIIKRADADKACYLAMMELRLEATRRPDLRTAITKTVAEGLDFNVSFNEESGLPGDRTTVVLMYLAMTGLIYERLTLPEVLADEDLDQLVEDLVNRAIGPV</sequence>
<evidence type="ECO:0000256" key="1">
    <source>
        <dbReference type="ARBA" id="ARBA00023125"/>
    </source>
</evidence>
<evidence type="ECO:0000313" key="5">
    <source>
        <dbReference type="Proteomes" id="UP000093053"/>
    </source>
</evidence>
<accession>A0A1B2HJ23</accession>
<dbReference type="InterPro" id="IPR009057">
    <property type="entry name" value="Homeodomain-like_sf"/>
</dbReference>
<dbReference type="InterPro" id="IPR041583">
    <property type="entry name" value="TetR_C_31"/>
</dbReference>
<keyword evidence="1 2" id="KW-0238">DNA-binding</keyword>
<dbReference type="GO" id="GO:0000976">
    <property type="term" value="F:transcription cis-regulatory region binding"/>
    <property type="evidence" value="ECO:0007669"/>
    <property type="project" value="TreeGrafter"/>
</dbReference>
<reference evidence="4 5" key="1">
    <citation type="submission" date="2016-07" db="EMBL/GenBank/DDBJ databases">
        <title>Complete genome sequence of the Lentzea guizhouensis DHS C013.</title>
        <authorList>
            <person name="Cao C."/>
        </authorList>
    </citation>
    <scope>NUCLEOTIDE SEQUENCE [LARGE SCALE GENOMIC DNA]</scope>
    <source>
        <strain evidence="4 5">DHS C013</strain>
    </source>
</reference>
<dbReference type="STRING" id="1586287.BBK82_18255"/>
<dbReference type="AlphaFoldDB" id="A0A1B2HJ23"/>
<feature type="domain" description="HTH tetR-type" evidence="3">
    <location>
        <begin position="5"/>
        <end position="65"/>
    </location>
</feature>
<dbReference type="RefSeq" id="WP_065916073.1">
    <property type="nucleotide sequence ID" value="NZ_CP016793.1"/>
</dbReference>
<name>A0A1B2HJ23_9PSEU</name>
<dbReference type="EMBL" id="CP016793">
    <property type="protein sequence ID" value="ANZ37709.1"/>
    <property type="molecule type" value="Genomic_DNA"/>
</dbReference>
<evidence type="ECO:0000313" key="4">
    <source>
        <dbReference type="EMBL" id="ANZ37709.1"/>
    </source>
</evidence>
<dbReference type="Proteomes" id="UP000093053">
    <property type="component" value="Chromosome"/>
</dbReference>
<evidence type="ECO:0000256" key="2">
    <source>
        <dbReference type="PROSITE-ProRule" id="PRU00335"/>
    </source>
</evidence>
<evidence type="ECO:0000259" key="3">
    <source>
        <dbReference type="PROSITE" id="PS50977"/>
    </source>
</evidence>
<dbReference type="SUPFAM" id="SSF46689">
    <property type="entry name" value="Homeodomain-like"/>
    <property type="match status" value="1"/>
</dbReference>
<dbReference type="InterPro" id="IPR050109">
    <property type="entry name" value="HTH-type_TetR-like_transc_reg"/>
</dbReference>
<dbReference type="OrthoDB" id="7506349at2"/>
<dbReference type="GO" id="GO:0003700">
    <property type="term" value="F:DNA-binding transcription factor activity"/>
    <property type="evidence" value="ECO:0007669"/>
    <property type="project" value="TreeGrafter"/>
</dbReference>
<dbReference type="KEGG" id="led:BBK82_18255"/>
<proteinExistence type="predicted"/>
<dbReference type="Pfam" id="PF00440">
    <property type="entry name" value="TetR_N"/>
    <property type="match status" value="1"/>
</dbReference>
<dbReference type="Gene3D" id="1.10.357.10">
    <property type="entry name" value="Tetracycline Repressor, domain 2"/>
    <property type="match status" value="1"/>
</dbReference>
<keyword evidence="5" id="KW-1185">Reference proteome</keyword>
<dbReference type="PANTHER" id="PTHR30055">
    <property type="entry name" value="HTH-TYPE TRANSCRIPTIONAL REGULATOR RUTR"/>
    <property type="match status" value="1"/>
</dbReference>
<gene>
    <name evidence="4" type="ORF">BBK82_18255</name>
</gene>
<dbReference type="PROSITE" id="PS50977">
    <property type="entry name" value="HTH_TETR_2"/>
    <property type="match status" value="1"/>
</dbReference>
<organism evidence="4 5">
    <name type="scientific">Lentzea guizhouensis</name>
    <dbReference type="NCBI Taxonomy" id="1586287"/>
    <lineage>
        <taxon>Bacteria</taxon>
        <taxon>Bacillati</taxon>
        <taxon>Actinomycetota</taxon>
        <taxon>Actinomycetes</taxon>
        <taxon>Pseudonocardiales</taxon>
        <taxon>Pseudonocardiaceae</taxon>
        <taxon>Lentzea</taxon>
    </lineage>
</organism>
<dbReference type="PANTHER" id="PTHR30055:SF231">
    <property type="entry name" value="TRANSCRIPTIONAL REGULATORY PROTEIN (PROBABLY DEOR-FAMILY)-RELATED"/>
    <property type="match status" value="1"/>
</dbReference>
<dbReference type="Pfam" id="PF17940">
    <property type="entry name" value="TetR_C_31"/>
    <property type="match status" value="1"/>
</dbReference>